<gene>
    <name evidence="3" type="ORF">CHC_T00005075001</name>
</gene>
<dbReference type="AlphaFoldDB" id="R7QGV3"/>
<organism evidence="3 4">
    <name type="scientific">Chondrus crispus</name>
    <name type="common">Carrageen Irish moss</name>
    <name type="synonym">Polymorpha crispa</name>
    <dbReference type="NCBI Taxonomy" id="2769"/>
    <lineage>
        <taxon>Eukaryota</taxon>
        <taxon>Rhodophyta</taxon>
        <taxon>Florideophyceae</taxon>
        <taxon>Rhodymeniophycidae</taxon>
        <taxon>Gigartinales</taxon>
        <taxon>Gigartinaceae</taxon>
        <taxon>Chondrus</taxon>
    </lineage>
</organism>
<reference evidence="4" key="1">
    <citation type="journal article" date="2013" name="Proc. Natl. Acad. Sci. U.S.A.">
        <title>Genome structure and metabolic features in the red seaweed Chondrus crispus shed light on evolution of the Archaeplastida.</title>
        <authorList>
            <person name="Collen J."/>
            <person name="Porcel B."/>
            <person name="Carre W."/>
            <person name="Ball S.G."/>
            <person name="Chaparro C."/>
            <person name="Tonon T."/>
            <person name="Barbeyron T."/>
            <person name="Michel G."/>
            <person name="Noel B."/>
            <person name="Valentin K."/>
            <person name="Elias M."/>
            <person name="Artiguenave F."/>
            <person name="Arun A."/>
            <person name="Aury J.M."/>
            <person name="Barbosa-Neto J.F."/>
            <person name="Bothwell J.H."/>
            <person name="Bouget F.Y."/>
            <person name="Brillet L."/>
            <person name="Cabello-Hurtado F."/>
            <person name="Capella-Gutierrez S."/>
            <person name="Charrier B."/>
            <person name="Cladiere L."/>
            <person name="Cock J.M."/>
            <person name="Coelho S.M."/>
            <person name="Colleoni C."/>
            <person name="Czjzek M."/>
            <person name="Da Silva C."/>
            <person name="Delage L."/>
            <person name="Denoeud F."/>
            <person name="Deschamps P."/>
            <person name="Dittami S.M."/>
            <person name="Gabaldon T."/>
            <person name="Gachon C.M."/>
            <person name="Groisillier A."/>
            <person name="Herve C."/>
            <person name="Jabbari K."/>
            <person name="Katinka M."/>
            <person name="Kloareg B."/>
            <person name="Kowalczyk N."/>
            <person name="Labadie K."/>
            <person name="Leblanc C."/>
            <person name="Lopez P.J."/>
            <person name="McLachlan D.H."/>
            <person name="Meslet-Cladiere L."/>
            <person name="Moustafa A."/>
            <person name="Nehr Z."/>
            <person name="Nyvall Collen P."/>
            <person name="Panaud O."/>
            <person name="Partensky F."/>
            <person name="Poulain J."/>
            <person name="Rensing S.A."/>
            <person name="Rousvoal S."/>
            <person name="Samson G."/>
            <person name="Symeonidi A."/>
            <person name="Weissenbach J."/>
            <person name="Zambounis A."/>
            <person name="Wincker P."/>
            <person name="Boyen C."/>
        </authorList>
    </citation>
    <scope>NUCLEOTIDE SEQUENCE [LARGE SCALE GENOMIC DNA]</scope>
    <source>
        <strain evidence="4">cv. Stackhouse</strain>
    </source>
</reference>
<protein>
    <submittedName>
        <fullName evidence="3">Uncharacterized protein</fullName>
    </submittedName>
</protein>
<feature type="compositionally biased region" description="Basic residues" evidence="2">
    <location>
        <begin position="356"/>
        <end position="368"/>
    </location>
</feature>
<dbReference type="GeneID" id="17324236"/>
<evidence type="ECO:0000256" key="1">
    <source>
        <dbReference type="SAM" id="Coils"/>
    </source>
</evidence>
<dbReference type="EMBL" id="HG001797">
    <property type="protein sequence ID" value="CDF36696.1"/>
    <property type="molecule type" value="Genomic_DNA"/>
</dbReference>
<feature type="coiled-coil region" evidence="1">
    <location>
        <begin position="207"/>
        <end position="244"/>
    </location>
</feature>
<dbReference type="Gramene" id="CDF36696">
    <property type="protein sequence ID" value="CDF36696"/>
    <property type="gene ID" value="CHC_T00005075001"/>
</dbReference>
<evidence type="ECO:0000256" key="2">
    <source>
        <dbReference type="SAM" id="MobiDB-lite"/>
    </source>
</evidence>
<keyword evidence="1" id="KW-0175">Coiled coil</keyword>
<sequence>MQPSFGRFHSLRSASGENLIARLTPKSALEVLDTDVAYCASLRDVARQAKVRGREKPPSVELLALLLAIPSTVAEILRTEGELAWSGEHPGKHSSALQLTCQDRSGVELKITVAIHRIPAKNILKEMHEALFSAVAALEAVVRDASGEKHSHVLTEKDRSKPSLLTVKTASHPLEIHGQAVETRAVFRRAAAADANVRDNRAFVIANAAARARAELLEQRRARKAAERQKKEHEKRLLRNAKRKHEMIKASKGKPALIVKRRKKSLFEIQDDDAPGVPEASNSGAAKLDVTAPSKQNAHDRMSPVTAKQEAIPISRDIGRQRASPLTSAGQAAAANEESDVTGRPEPVPSAAQLPPKRKKKKKVRALV</sequence>
<keyword evidence="4" id="KW-1185">Reference proteome</keyword>
<dbReference type="RefSeq" id="XP_005716515.1">
    <property type="nucleotide sequence ID" value="XM_005716458.1"/>
</dbReference>
<evidence type="ECO:0000313" key="3">
    <source>
        <dbReference type="EMBL" id="CDF36696.1"/>
    </source>
</evidence>
<proteinExistence type="predicted"/>
<accession>R7QGV3</accession>
<feature type="region of interest" description="Disordered" evidence="2">
    <location>
        <begin position="291"/>
        <end position="368"/>
    </location>
</feature>
<dbReference type="Proteomes" id="UP000012073">
    <property type="component" value="Unassembled WGS sequence"/>
</dbReference>
<evidence type="ECO:0000313" key="4">
    <source>
        <dbReference type="Proteomes" id="UP000012073"/>
    </source>
</evidence>
<dbReference type="KEGG" id="ccp:CHC_T00005075001"/>
<name>R7QGV3_CHOCR</name>